<evidence type="ECO:0000256" key="2">
    <source>
        <dbReference type="SAM" id="SignalP"/>
    </source>
</evidence>
<gene>
    <name evidence="4 5" type="primary">LOC108276417</name>
</gene>
<keyword evidence="2" id="KW-0732">Signal</keyword>
<keyword evidence="1" id="KW-1133">Transmembrane helix</keyword>
<feature type="transmembrane region" description="Helical" evidence="1">
    <location>
        <begin position="207"/>
        <end position="235"/>
    </location>
</feature>
<dbReference type="Proteomes" id="UP000221080">
    <property type="component" value="Chromosome 15"/>
</dbReference>
<evidence type="ECO:0000313" key="4">
    <source>
        <dbReference type="RefSeq" id="XP_017343554.1"/>
    </source>
</evidence>
<evidence type="ECO:0000256" key="1">
    <source>
        <dbReference type="SAM" id="Phobius"/>
    </source>
</evidence>
<dbReference type="RefSeq" id="XP_017343554.1">
    <property type="nucleotide sequence ID" value="XM_017488065.3"/>
</dbReference>
<reference evidence="4 5" key="2">
    <citation type="submission" date="2025-04" db="UniProtKB">
        <authorList>
            <consortium name="RefSeq"/>
        </authorList>
    </citation>
    <scope>IDENTIFICATION</scope>
    <source>
        <tissue evidence="4 5">Blood</tissue>
    </source>
</reference>
<feature type="signal peptide" evidence="2">
    <location>
        <begin position="1"/>
        <end position="21"/>
    </location>
</feature>
<dbReference type="OrthoDB" id="9049812at2759"/>
<evidence type="ECO:0000313" key="5">
    <source>
        <dbReference type="RefSeq" id="XP_053542263.1"/>
    </source>
</evidence>
<name>A0A2D0SLH0_ICTPU</name>
<proteinExistence type="predicted"/>
<evidence type="ECO:0000313" key="3">
    <source>
        <dbReference type="Proteomes" id="UP000221080"/>
    </source>
</evidence>
<protein>
    <submittedName>
        <fullName evidence="4 5">Transmembrane and death domain protein 1</fullName>
    </submittedName>
</protein>
<dbReference type="GeneID" id="108276417"/>
<keyword evidence="1 4" id="KW-0812">Transmembrane</keyword>
<sequence>MIYTQMMITALFFLLLSPSLSEDTVEEEIGSYQLQRLVELLTVHECEKLLMTLSNPEEHIFNRPDLVYEETNQFRLPSRTPRDTDKESHCHPALIDWLKTHDEQMYYDSLYSTLQQIGRTDIAVEMGKNINQDKILAMQRFVEEYHEQVSKMTSHFMRSQAEETSHKETHHSAKQVRSLSWKDLDLVMERQPMPPYQHHMLDGAWPLFHGLILGVCCALLLGIPLLLFILCLPLCDLSSQS</sequence>
<keyword evidence="3" id="KW-1185">Reference proteome</keyword>
<dbReference type="KEGG" id="ipu:108276417"/>
<accession>A0A2D0SLH0</accession>
<keyword evidence="1" id="KW-0472">Membrane</keyword>
<reference evidence="3" key="1">
    <citation type="journal article" date="2016" name="Nat. Commun.">
        <title>The channel catfish genome sequence provides insights into the evolution of scale formation in teleosts.</title>
        <authorList>
            <person name="Liu Z."/>
            <person name="Liu S."/>
            <person name="Yao J."/>
            <person name="Bao L."/>
            <person name="Zhang J."/>
            <person name="Li Y."/>
            <person name="Jiang C."/>
            <person name="Sun L."/>
            <person name="Wang R."/>
            <person name="Zhang Y."/>
            <person name="Zhou T."/>
            <person name="Zeng Q."/>
            <person name="Fu Q."/>
            <person name="Gao S."/>
            <person name="Li N."/>
            <person name="Koren S."/>
            <person name="Jiang Y."/>
            <person name="Zimin A."/>
            <person name="Xu P."/>
            <person name="Phillippy A.M."/>
            <person name="Geng X."/>
            <person name="Song L."/>
            <person name="Sun F."/>
            <person name="Li C."/>
            <person name="Wang X."/>
            <person name="Chen A."/>
            <person name="Jin Y."/>
            <person name="Yuan Z."/>
            <person name="Yang Y."/>
            <person name="Tan S."/>
            <person name="Peatman E."/>
            <person name="Lu J."/>
            <person name="Qin Z."/>
            <person name="Dunham R."/>
            <person name="Li Z."/>
            <person name="Sonstegard T."/>
            <person name="Feng J."/>
            <person name="Danzmann R.G."/>
            <person name="Schroeder S."/>
            <person name="Scheffler B."/>
            <person name="Duke M.V."/>
            <person name="Ballard L."/>
            <person name="Kucuktas H."/>
            <person name="Kaltenboeck L."/>
            <person name="Liu H."/>
            <person name="Armbruster J."/>
            <person name="Xie Y."/>
            <person name="Kirby M.L."/>
            <person name="Tian Y."/>
            <person name="Flanagan M.E."/>
            <person name="Mu W."/>
            <person name="Waldbieser G.C."/>
        </authorList>
    </citation>
    <scope>NUCLEOTIDE SEQUENCE [LARGE SCALE GENOMIC DNA]</scope>
    <source>
        <strain evidence="3">SDA103</strain>
    </source>
</reference>
<dbReference type="AlphaFoldDB" id="A0A2D0SLH0"/>
<feature type="chain" id="PRO_5044573436" evidence="2">
    <location>
        <begin position="22"/>
        <end position="241"/>
    </location>
</feature>
<organism evidence="3 4">
    <name type="scientific">Ictalurus punctatus</name>
    <name type="common">Channel catfish</name>
    <name type="synonym">Silurus punctatus</name>
    <dbReference type="NCBI Taxonomy" id="7998"/>
    <lineage>
        <taxon>Eukaryota</taxon>
        <taxon>Metazoa</taxon>
        <taxon>Chordata</taxon>
        <taxon>Craniata</taxon>
        <taxon>Vertebrata</taxon>
        <taxon>Euteleostomi</taxon>
        <taxon>Actinopterygii</taxon>
        <taxon>Neopterygii</taxon>
        <taxon>Teleostei</taxon>
        <taxon>Ostariophysi</taxon>
        <taxon>Siluriformes</taxon>
        <taxon>Ictaluridae</taxon>
        <taxon>Ictalurus</taxon>
    </lineage>
</organism>
<dbReference type="RefSeq" id="XP_053542263.1">
    <property type="nucleotide sequence ID" value="XM_053686288.1"/>
</dbReference>